<dbReference type="AlphaFoldDB" id="A0A3N0EWL3"/>
<sequence>MVSKGKRKREKPGKTGLLSEGGKLMRRYKERALFSRIDDRSSFFRLVIFCKVSPVRPASILCRVYR</sequence>
<name>A0A3N0EWL3_SINP1</name>
<protein>
    <submittedName>
        <fullName evidence="1">Uncharacterized protein</fullName>
    </submittedName>
</protein>
<dbReference type="EMBL" id="RJTM01000018">
    <property type="protein sequence ID" value="RNL92273.1"/>
    <property type="molecule type" value="Genomic_DNA"/>
</dbReference>
<evidence type="ECO:0000313" key="1">
    <source>
        <dbReference type="EMBL" id="RNL92273.1"/>
    </source>
</evidence>
<keyword evidence="2" id="KW-1185">Reference proteome</keyword>
<accession>A0A3N0EWL3</accession>
<proteinExistence type="predicted"/>
<dbReference type="Proteomes" id="UP000267469">
    <property type="component" value="Unassembled WGS sequence"/>
</dbReference>
<comment type="caution">
    <text evidence="1">The sequence shown here is derived from an EMBL/GenBank/DDBJ whole genome shotgun (WGS) entry which is preliminary data.</text>
</comment>
<reference evidence="1 2" key="1">
    <citation type="submission" date="2018-10" db="EMBL/GenBank/DDBJ databases">
        <title>Sinomicrobium pectinilyticum sp. nov., a pectinase-producing bacterium isolated from alkaline and saline soil, and emended description of the genus Sinomicrobium.</title>
        <authorList>
            <person name="Cheng B."/>
            <person name="Li C."/>
            <person name="Lai Q."/>
            <person name="Du M."/>
            <person name="Shao Z."/>
            <person name="Xu P."/>
            <person name="Yang C."/>
        </authorList>
    </citation>
    <scope>NUCLEOTIDE SEQUENCE [LARGE SCALE GENOMIC DNA]</scope>
    <source>
        <strain evidence="1 2">5DNS001</strain>
    </source>
</reference>
<evidence type="ECO:0000313" key="2">
    <source>
        <dbReference type="Proteomes" id="UP000267469"/>
    </source>
</evidence>
<organism evidence="1 2">
    <name type="scientific">Sinomicrobium pectinilyticum</name>
    <dbReference type="NCBI Taxonomy" id="1084421"/>
    <lineage>
        <taxon>Bacteria</taxon>
        <taxon>Pseudomonadati</taxon>
        <taxon>Bacteroidota</taxon>
        <taxon>Flavobacteriia</taxon>
        <taxon>Flavobacteriales</taxon>
        <taxon>Flavobacteriaceae</taxon>
        <taxon>Sinomicrobium</taxon>
    </lineage>
</organism>
<gene>
    <name evidence="1" type="ORF">ED312_03680</name>
</gene>